<gene>
    <name evidence="2" type="ORF">JIN84_15365</name>
</gene>
<feature type="domain" description="HTH luxR-type" evidence="1">
    <location>
        <begin position="225"/>
        <end position="282"/>
    </location>
</feature>
<dbReference type="InterPro" id="IPR000792">
    <property type="entry name" value="Tscrpt_reg_LuxR_C"/>
</dbReference>
<dbReference type="EMBL" id="JAENIK010000011">
    <property type="protein sequence ID" value="MBK1817002.1"/>
    <property type="molecule type" value="Genomic_DNA"/>
</dbReference>
<comment type="caution">
    <text evidence="2">The sequence shown here is derived from an EMBL/GenBank/DDBJ whole genome shotgun (WGS) entry which is preliminary data.</text>
</comment>
<dbReference type="AlphaFoldDB" id="A0A934R4W6"/>
<sequence>MPATNSVRDSAFDLWKHLTGYPASQTDAALTDLQEWISKAIDADNVIWIGAVRVLHGKEGKKDAFLGWRLRDRVALKPDPEPYRKQLAQYYDTEHYGKLTPTYYERSHEEKKEDHVGMDSRASMSGCGHFRVFRIRDKRFLDFAEFKKTPHYKRYYEDGGITDRILVGFPVGPDHESLFLIDRFHAKPPARLFTLREATLAGDAVRGVPELHRRLFLGNGLMMGDKLLSPMERQILRGLLNGLAEKEIAMSTGQQVTTLHKYVTALYTRFGVKSRPGLMALWLGVK</sequence>
<evidence type="ECO:0000313" key="3">
    <source>
        <dbReference type="Proteomes" id="UP000600139"/>
    </source>
</evidence>
<name>A0A934R4W6_9BACT</name>
<dbReference type="GO" id="GO:0006355">
    <property type="term" value="P:regulation of DNA-templated transcription"/>
    <property type="evidence" value="ECO:0007669"/>
    <property type="project" value="InterPro"/>
</dbReference>
<accession>A0A934R4W6</accession>
<dbReference type="GO" id="GO:0003677">
    <property type="term" value="F:DNA binding"/>
    <property type="evidence" value="ECO:0007669"/>
    <property type="project" value="InterPro"/>
</dbReference>
<evidence type="ECO:0000313" key="2">
    <source>
        <dbReference type="EMBL" id="MBK1817002.1"/>
    </source>
</evidence>
<keyword evidence="3" id="KW-1185">Reference proteome</keyword>
<protein>
    <submittedName>
        <fullName evidence="2">Helix-turn-helix transcriptional regulator</fullName>
    </submittedName>
</protein>
<dbReference type="Gene3D" id="1.10.10.10">
    <property type="entry name" value="Winged helix-like DNA-binding domain superfamily/Winged helix DNA-binding domain"/>
    <property type="match status" value="1"/>
</dbReference>
<dbReference type="Pfam" id="PF00196">
    <property type="entry name" value="GerE"/>
    <property type="match status" value="1"/>
</dbReference>
<organism evidence="2 3">
    <name type="scientific">Luteolibacter yonseiensis</name>
    <dbReference type="NCBI Taxonomy" id="1144680"/>
    <lineage>
        <taxon>Bacteria</taxon>
        <taxon>Pseudomonadati</taxon>
        <taxon>Verrucomicrobiota</taxon>
        <taxon>Verrucomicrobiia</taxon>
        <taxon>Verrucomicrobiales</taxon>
        <taxon>Verrucomicrobiaceae</taxon>
        <taxon>Luteolibacter</taxon>
    </lineage>
</organism>
<proteinExistence type="predicted"/>
<dbReference type="RefSeq" id="WP_200351925.1">
    <property type="nucleotide sequence ID" value="NZ_BAABHZ010000006.1"/>
</dbReference>
<dbReference type="Proteomes" id="UP000600139">
    <property type="component" value="Unassembled WGS sequence"/>
</dbReference>
<dbReference type="InterPro" id="IPR036388">
    <property type="entry name" value="WH-like_DNA-bd_sf"/>
</dbReference>
<dbReference type="InterPro" id="IPR016032">
    <property type="entry name" value="Sig_transdc_resp-reg_C-effctor"/>
</dbReference>
<dbReference type="SUPFAM" id="SSF46894">
    <property type="entry name" value="C-terminal effector domain of the bipartite response regulators"/>
    <property type="match status" value="1"/>
</dbReference>
<evidence type="ECO:0000259" key="1">
    <source>
        <dbReference type="SMART" id="SM00421"/>
    </source>
</evidence>
<dbReference type="SMART" id="SM00421">
    <property type="entry name" value="HTH_LUXR"/>
    <property type="match status" value="1"/>
</dbReference>
<reference evidence="2" key="1">
    <citation type="submission" date="2021-01" db="EMBL/GenBank/DDBJ databases">
        <title>Modified the classification status of verrucomicrobia.</title>
        <authorList>
            <person name="Feng X."/>
        </authorList>
    </citation>
    <scope>NUCLEOTIDE SEQUENCE</scope>
    <source>
        <strain evidence="2">JCM 18052</strain>
    </source>
</reference>